<accession>D4VMT1</accession>
<comment type="caution">
    <text evidence="1">The sequence shown here is derived from an EMBL/GenBank/DDBJ whole genome shotgun (WGS) entry which is preliminary data.</text>
</comment>
<name>D4VMT1_9BACE</name>
<reference evidence="1 2" key="1">
    <citation type="submission" date="2013-12" db="EMBL/GenBank/DDBJ databases">
        <title>Improved hybrid genome assemblies of Bacteroides xylanisolvens SD CC 1b and Bacteroides xylanisolvens SD CC 2a using Illumina and 454 Sequencing.</title>
        <authorList>
            <person name="Ramaraj T."/>
            <person name="Sundararajan A."/>
            <person name="Mudge J."/>
            <person name="Schilkey F.D."/>
            <person name="Delvecchio V."/>
            <person name="Donlon M."/>
            <person name="Ziemer C."/>
        </authorList>
    </citation>
    <scope>NUCLEOTIDE SEQUENCE [LARGE SCALE GENOMIC DNA]</scope>
</reference>
<evidence type="ECO:0000313" key="2">
    <source>
        <dbReference type="Proteomes" id="UP000019380"/>
    </source>
</evidence>
<sequence>MNFSLFLSFVSRQKKESFCKFATKSDAVDITNLLILHNL</sequence>
<protein>
    <submittedName>
        <fullName evidence="1">Uncharacterized protein</fullName>
    </submittedName>
</protein>
<proteinExistence type="predicted"/>
<evidence type="ECO:0000313" key="1">
    <source>
        <dbReference type="EMBL" id="CDM07063.1"/>
    </source>
</evidence>
<organism evidence="1 2">
    <name type="scientific">Bacteroides xylanisolvens SD CC 1b</name>
    <dbReference type="NCBI Taxonomy" id="702447"/>
    <lineage>
        <taxon>Bacteria</taxon>
        <taxon>Pseudomonadati</taxon>
        <taxon>Bacteroidota</taxon>
        <taxon>Bacteroidia</taxon>
        <taxon>Bacteroidales</taxon>
        <taxon>Bacteroidaceae</taxon>
        <taxon>Bacteroides</taxon>
    </lineage>
</organism>
<dbReference type="Proteomes" id="UP000019380">
    <property type="component" value="Unassembled WGS sequence"/>
</dbReference>
<dbReference type="AlphaFoldDB" id="D4VMT1"/>
<dbReference type="EMBL" id="CBXG010000050">
    <property type="protein sequence ID" value="CDM07063.1"/>
    <property type="molecule type" value="Genomic_DNA"/>
</dbReference>
<gene>
    <name evidence="1" type="ORF">BN890_46850</name>
</gene>